<dbReference type="Gene3D" id="3.30.420.10">
    <property type="entry name" value="Ribonuclease H-like superfamily/Ribonuclease H"/>
    <property type="match status" value="1"/>
</dbReference>
<evidence type="ECO:0000256" key="1">
    <source>
        <dbReference type="SAM" id="MobiDB-lite"/>
    </source>
</evidence>
<dbReference type="SUPFAM" id="SSF53098">
    <property type="entry name" value="Ribonuclease H-like"/>
    <property type="match status" value="1"/>
</dbReference>
<protein>
    <recommendedName>
        <fullName evidence="2">3'-5' exonuclease domain-containing protein</fullName>
    </recommendedName>
</protein>
<dbReference type="GO" id="GO:0003676">
    <property type="term" value="F:nucleic acid binding"/>
    <property type="evidence" value="ECO:0007669"/>
    <property type="project" value="InterPro"/>
</dbReference>
<sequence>MSSFISDLSEKLLLQDDNEANNTALNHFKQSTQPYNDLFEYILILSESNHNNTNLIHCLIQAFLQWKNQSNKKFPIPKFDEKLLNNLILNNLSINFLKDICDIFQISKNDLMFLLRILLREPINSILYKRALSIIIKFHYQLEFSPEEILLPLILNTKDHLIHLYIDKNPKLEDYVLDLLNYLYINDGKRLRDIVLNEFNMRNYQNINKKALGKLAVRYWNLFGHEQSDKYPNLANLQHKRTLNYLINMKYNGINDEKTISDDAWNELVQEIVQENDELSIFLIESLVDRDDSIAVRYWLTQLNIPYNALSHWVRKYIQTKQNDRSTTVPYEQNSTRKLPIEYYKIPSKDVQIVFIDAMPTYQRLLDRLFKVDNEDQELFIGFDCEWKPMFDNSPSSQQRISIMQIAFSNEIFLLDMLYFFSTCDNQTIQQRLANRLFDDDHVTILCYGFKADASMLISSFPIFDRVLSSGKTLLDMSLVQSDLMLSQRDIFPYNITNNNTPSKEKGLSELVRLCFGKGLNKSEQCSNWNKRPLRTAQTQYAALDAYCLLDIYSFLRTRLQSSDYLQSFRGRKPKKSDQHPSSNDVNSINEIK</sequence>
<dbReference type="GO" id="GO:0006139">
    <property type="term" value="P:nucleobase-containing compound metabolic process"/>
    <property type="evidence" value="ECO:0007669"/>
    <property type="project" value="InterPro"/>
</dbReference>
<feature type="domain" description="3'-5' exonuclease" evidence="2">
    <location>
        <begin position="368"/>
        <end position="560"/>
    </location>
</feature>
<gene>
    <name evidence="3" type="ORF">IZO911_LOCUS31956</name>
</gene>
<dbReference type="AlphaFoldDB" id="A0A815AWT6"/>
<dbReference type="InterPro" id="IPR036397">
    <property type="entry name" value="RNaseH_sf"/>
</dbReference>
<evidence type="ECO:0000259" key="2">
    <source>
        <dbReference type="Pfam" id="PF01612"/>
    </source>
</evidence>
<name>A0A815AWT6_9BILA</name>
<dbReference type="Proteomes" id="UP000663860">
    <property type="component" value="Unassembled WGS sequence"/>
</dbReference>
<dbReference type="InterPro" id="IPR002562">
    <property type="entry name" value="3'-5'_exonuclease_dom"/>
</dbReference>
<comment type="caution">
    <text evidence="3">The sequence shown here is derived from an EMBL/GenBank/DDBJ whole genome shotgun (WGS) entry which is preliminary data.</text>
</comment>
<dbReference type="PANTHER" id="PTHR47765">
    <property type="entry name" value="3'-5' EXONUCLEASE DOMAIN-CONTAINING PROTEIN"/>
    <property type="match status" value="1"/>
</dbReference>
<feature type="region of interest" description="Disordered" evidence="1">
    <location>
        <begin position="570"/>
        <end position="593"/>
    </location>
</feature>
<organism evidence="3 4">
    <name type="scientific">Adineta steineri</name>
    <dbReference type="NCBI Taxonomy" id="433720"/>
    <lineage>
        <taxon>Eukaryota</taxon>
        <taxon>Metazoa</taxon>
        <taxon>Spiralia</taxon>
        <taxon>Gnathifera</taxon>
        <taxon>Rotifera</taxon>
        <taxon>Eurotatoria</taxon>
        <taxon>Bdelloidea</taxon>
        <taxon>Adinetida</taxon>
        <taxon>Adinetidae</taxon>
        <taxon>Adineta</taxon>
    </lineage>
</organism>
<proteinExistence type="predicted"/>
<dbReference type="Pfam" id="PF01612">
    <property type="entry name" value="DNA_pol_A_exo1"/>
    <property type="match status" value="1"/>
</dbReference>
<feature type="compositionally biased region" description="Polar residues" evidence="1">
    <location>
        <begin position="580"/>
        <end position="593"/>
    </location>
</feature>
<evidence type="ECO:0000313" key="3">
    <source>
        <dbReference type="EMBL" id="CAF1262319.1"/>
    </source>
</evidence>
<dbReference type="PANTHER" id="PTHR47765:SF2">
    <property type="entry name" value="EXONUCLEASE MUT-7 HOMOLOG"/>
    <property type="match status" value="1"/>
</dbReference>
<dbReference type="InterPro" id="IPR052408">
    <property type="entry name" value="Exonuclease_MUT-7-like"/>
</dbReference>
<dbReference type="InterPro" id="IPR012337">
    <property type="entry name" value="RNaseH-like_sf"/>
</dbReference>
<evidence type="ECO:0000313" key="4">
    <source>
        <dbReference type="Proteomes" id="UP000663860"/>
    </source>
</evidence>
<dbReference type="GO" id="GO:0008408">
    <property type="term" value="F:3'-5' exonuclease activity"/>
    <property type="evidence" value="ECO:0007669"/>
    <property type="project" value="InterPro"/>
</dbReference>
<dbReference type="EMBL" id="CAJNOE010000539">
    <property type="protein sequence ID" value="CAF1262319.1"/>
    <property type="molecule type" value="Genomic_DNA"/>
</dbReference>
<reference evidence="3" key="1">
    <citation type="submission" date="2021-02" db="EMBL/GenBank/DDBJ databases">
        <authorList>
            <person name="Nowell W R."/>
        </authorList>
    </citation>
    <scope>NUCLEOTIDE SEQUENCE</scope>
</reference>
<accession>A0A815AWT6</accession>